<sequence length="44" mass="4955">MTKSTTDKSKQPEKLPSRAEVKAKLKAALHSPEFRQKMAQATKK</sequence>
<evidence type="ECO:0000256" key="1">
    <source>
        <dbReference type="SAM" id="MobiDB-lite"/>
    </source>
</evidence>
<feature type="compositionally biased region" description="Basic and acidic residues" evidence="1">
    <location>
        <begin position="1"/>
        <end position="23"/>
    </location>
</feature>
<dbReference type="EMBL" id="UYIG01000152">
    <property type="protein sequence ID" value="VDG29643.1"/>
    <property type="molecule type" value="Genomic_DNA"/>
</dbReference>
<gene>
    <name evidence="2" type="ORF">MUDAN_MDHGFNIF_01177</name>
</gene>
<keyword evidence="3" id="KW-1185">Reference proteome</keyword>
<reference evidence="2 3" key="1">
    <citation type="submission" date="2018-11" db="EMBL/GenBank/DDBJ databases">
        <authorList>
            <person name="Wuyts S."/>
        </authorList>
    </citation>
    <scope>NUCLEOTIDE SEQUENCE [LARGE SCALE GENOMIC DNA]</scope>
    <source>
        <strain evidence="2">Lactobacillus mudanjiangensis AMBF249</strain>
    </source>
</reference>
<name>A0A660E4H2_9LACO</name>
<protein>
    <submittedName>
        <fullName evidence="2">Uncharacterized protein</fullName>
    </submittedName>
</protein>
<dbReference type="AlphaFoldDB" id="A0A660E4H2"/>
<evidence type="ECO:0000313" key="3">
    <source>
        <dbReference type="Proteomes" id="UP000289996"/>
    </source>
</evidence>
<feature type="region of interest" description="Disordered" evidence="1">
    <location>
        <begin position="1"/>
        <end position="44"/>
    </location>
</feature>
<accession>A0A660E4H2</accession>
<organism evidence="2 3">
    <name type="scientific">Lactiplantibacillus mudanjiangensis</name>
    <dbReference type="NCBI Taxonomy" id="1296538"/>
    <lineage>
        <taxon>Bacteria</taxon>
        <taxon>Bacillati</taxon>
        <taxon>Bacillota</taxon>
        <taxon>Bacilli</taxon>
        <taxon>Lactobacillales</taxon>
        <taxon>Lactobacillaceae</taxon>
        <taxon>Lactiplantibacillus</taxon>
    </lineage>
</organism>
<dbReference type="Proteomes" id="UP000289996">
    <property type="component" value="Unassembled WGS sequence"/>
</dbReference>
<evidence type="ECO:0000313" key="2">
    <source>
        <dbReference type="EMBL" id="VDG29643.1"/>
    </source>
</evidence>
<proteinExistence type="predicted"/>
<dbReference type="RefSeq" id="WP_263854420.1">
    <property type="nucleotide sequence ID" value="NZ_UYIG01000152.1"/>
</dbReference>